<evidence type="ECO:0000256" key="3">
    <source>
        <dbReference type="ARBA" id="ARBA00022553"/>
    </source>
</evidence>
<accession>A0A172TT80</accession>
<dbReference type="InterPro" id="IPR011623">
    <property type="entry name" value="7TMR_DISM_rcpt_extracell_dom1"/>
</dbReference>
<feature type="domain" description="Histidine kinase" evidence="9">
    <location>
        <begin position="459"/>
        <end position="650"/>
    </location>
</feature>
<evidence type="ECO:0000313" key="10">
    <source>
        <dbReference type="EMBL" id="ANE50084.1"/>
    </source>
</evidence>
<gene>
    <name evidence="10" type="ORF">SY85_05805</name>
</gene>
<dbReference type="EMBL" id="CP011390">
    <property type="protein sequence ID" value="ANE50084.1"/>
    <property type="molecule type" value="Genomic_DNA"/>
</dbReference>
<proteinExistence type="predicted"/>
<evidence type="ECO:0000256" key="2">
    <source>
        <dbReference type="ARBA" id="ARBA00012438"/>
    </source>
</evidence>
<feature type="transmembrane region" description="Helical" evidence="8">
    <location>
        <begin position="283"/>
        <end position="304"/>
    </location>
</feature>
<evidence type="ECO:0000256" key="7">
    <source>
        <dbReference type="ARBA" id="ARBA00022840"/>
    </source>
</evidence>
<keyword evidence="7" id="KW-0067">ATP-binding</keyword>
<dbReference type="KEGG" id="fla:SY85_05805"/>
<dbReference type="RefSeq" id="WP_066402373.1">
    <property type="nucleotide sequence ID" value="NZ_CP011390.1"/>
</dbReference>
<dbReference type="Gene3D" id="2.60.40.2380">
    <property type="match status" value="1"/>
</dbReference>
<evidence type="ECO:0000256" key="8">
    <source>
        <dbReference type="SAM" id="Phobius"/>
    </source>
</evidence>
<keyword evidence="8" id="KW-0812">Transmembrane</keyword>
<dbReference type="OrthoDB" id="1523170at2"/>
<feature type="transmembrane region" description="Helical" evidence="8">
    <location>
        <begin position="343"/>
        <end position="365"/>
    </location>
</feature>
<protein>
    <recommendedName>
        <fullName evidence="2">histidine kinase</fullName>
        <ecNumber evidence="2">2.7.13.3</ecNumber>
    </recommendedName>
</protein>
<evidence type="ECO:0000313" key="11">
    <source>
        <dbReference type="Proteomes" id="UP000077177"/>
    </source>
</evidence>
<dbReference type="PROSITE" id="PS50109">
    <property type="entry name" value="HIS_KIN"/>
    <property type="match status" value="1"/>
</dbReference>
<dbReference type="InterPro" id="IPR003594">
    <property type="entry name" value="HATPase_dom"/>
</dbReference>
<evidence type="ECO:0000256" key="5">
    <source>
        <dbReference type="ARBA" id="ARBA00022741"/>
    </source>
</evidence>
<dbReference type="SUPFAM" id="SSF55874">
    <property type="entry name" value="ATPase domain of HSP90 chaperone/DNA topoisomerase II/histidine kinase"/>
    <property type="match status" value="1"/>
</dbReference>
<keyword evidence="3" id="KW-0597">Phosphoprotein</keyword>
<dbReference type="InterPro" id="IPR011495">
    <property type="entry name" value="Sig_transdc_His_kin_sub2_dim/P"/>
</dbReference>
<dbReference type="STRING" id="1492898.SY85_05805"/>
<dbReference type="AlphaFoldDB" id="A0A172TT80"/>
<dbReference type="Pfam" id="PF02518">
    <property type="entry name" value="HATPase_c"/>
    <property type="match status" value="1"/>
</dbReference>
<feature type="transmembrane region" description="Helical" evidence="8">
    <location>
        <begin position="216"/>
        <end position="237"/>
    </location>
</feature>
<evidence type="ECO:0000256" key="1">
    <source>
        <dbReference type="ARBA" id="ARBA00000085"/>
    </source>
</evidence>
<dbReference type="PANTHER" id="PTHR41523:SF8">
    <property type="entry name" value="ETHYLENE RESPONSE SENSOR PROTEIN"/>
    <property type="match status" value="1"/>
</dbReference>
<evidence type="ECO:0000259" key="9">
    <source>
        <dbReference type="PROSITE" id="PS50109"/>
    </source>
</evidence>
<dbReference type="GO" id="GO:0004673">
    <property type="term" value="F:protein histidine kinase activity"/>
    <property type="evidence" value="ECO:0007669"/>
    <property type="project" value="UniProtKB-EC"/>
</dbReference>
<comment type="catalytic activity">
    <reaction evidence="1">
        <text>ATP + protein L-histidine = ADP + protein N-phospho-L-histidine.</text>
        <dbReference type="EC" id="2.7.13.3"/>
    </reaction>
</comment>
<dbReference type="Proteomes" id="UP000077177">
    <property type="component" value="Chromosome"/>
</dbReference>
<dbReference type="Pfam" id="PF07568">
    <property type="entry name" value="HisKA_2"/>
    <property type="match status" value="1"/>
</dbReference>
<dbReference type="InterPro" id="IPR011622">
    <property type="entry name" value="7TMR_DISM_rcpt_extracell_dom2"/>
</dbReference>
<dbReference type="Pfam" id="PF07695">
    <property type="entry name" value="7TMR-DISM_7TM"/>
    <property type="match status" value="1"/>
</dbReference>
<reference evidence="11" key="1">
    <citation type="submission" date="2015-01" db="EMBL/GenBank/DDBJ databases">
        <title>Flavisolibacter sp./LCS9/ whole genome sequencing.</title>
        <authorList>
            <person name="Kim M.K."/>
            <person name="Srinivasan S."/>
            <person name="Lee J.-J."/>
        </authorList>
    </citation>
    <scope>NUCLEOTIDE SEQUENCE [LARGE SCALE GENOMIC DNA]</scope>
    <source>
        <strain evidence="11">LCS9</strain>
    </source>
</reference>
<dbReference type="EC" id="2.7.13.3" evidence="2"/>
<dbReference type="Gene3D" id="3.30.565.10">
    <property type="entry name" value="Histidine kinase-like ATPase, C-terminal domain"/>
    <property type="match status" value="1"/>
</dbReference>
<dbReference type="Pfam" id="PF07696">
    <property type="entry name" value="7TMR-DISMED2"/>
    <property type="match status" value="1"/>
</dbReference>
<feature type="transmembrane region" description="Helical" evidence="8">
    <location>
        <begin position="371"/>
        <end position="388"/>
    </location>
</feature>
<sequence length="650" mass="73851">MFPRPLSFKQWGFVIVLCLITVSGRAETITLSEKSFTQLPLQPYFSAWEDLTGKTNVQGVIQHPESFSPLNNLSYSSPTSVYWLKVNLSYSGAIDPSMVLRFNHLTFVDAYLYNAGQLIWHHQAGAFRPRSQLEPGDSRFHFRLPLQAGQTYTLLLRVNHTKGYRPFFDFTLQDQEQFMEDTHTRERADTWSQGAVAIFLIYTLISWWVSRYRPYLWLGLFIAGVSLYGLCSGRYFIDWFLPENPTTGWLFNGPFLHLGLLGFYLLIVDFWQLPKYNPTIYRFGQLCIAALLLVSTSGVCINYFTGNFNLANTINLWAFVFPFTFVVFLIACCYRRLDRAQKYLYYGIVLFVAAGLFVTLSSAIIKERALLIAPYVSNFTSLAIFLLFSTGLKEALRQHEIDKLAVLHQLTQLQKEQNILLENKVTERTEALFQSNQLLQEQADLLAKRNATIETLINELSHRVKNNLQLLYSLNSLQLPHVSDATASHMLKSNLARIKAMMLVNQKLDYIEDTSQVSLASLVIELTRHLQDIYDRPRRVKLQQNIASAIELPSHQVLSLGLILTEMLTNSYKYAFPNISDPCISISISLSATGHIQLVYADNGIGIQPKETTHASSMGLSLIKDLTRQLNGNVCTNGEHGLAYTIAIPA</sequence>
<evidence type="ECO:0000256" key="6">
    <source>
        <dbReference type="ARBA" id="ARBA00022777"/>
    </source>
</evidence>
<keyword evidence="6" id="KW-0418">Kinase</keyword>
<keyword evidence="8" id="KW-1133">Transmembrane helix</keyword>
<reference evidence="10 11" key="2">
    <citation type="journal article" date="2016" name="Int. J. Syst. Evol. Microbiol.">
        <title>Flavisolibacter tropicus sp. nov., isolated from tropical soil.</title>
        <authorList>
            <person name="Lee J.J."/>
            <person name="Kang M.S."/>
            <person name="Kim G.S."/>
            <person name="Lee C.S."/>
            <person name="Lim S."/>
            <person name="Lee J."/>
            <person name="Roh S.H."/>
            <person name="Kang H."/>
            <person name="Ha J.M."/>
            <person name="Bae S."/>
            <person name="Jung H.Y."/>
            <person name="Kim M.K."/>
        </authorList>
    </citation>
    <scope>NUCLEOTIDE SEQUENCE [LARGE SCALE GENOMIC DNA]</scope>
    <source>
        <strain evidence="10 11">LCS9</strain>
    </source>
</reference>
<evidence type="ECO:0000256" key="4">
    <source>
        <dbReference type="ARBA" id="ARBA00022679"/>
    </source>
</evidence>
<dbReference type="GO" id="GO:0005524">
    <property type="term" value="F:ATP binding"/>
    <property type="evidence" value="ECO:0007669"/>
    <property type="project" value="UniProtKB-KW"/>
</dbReference>
<feature type="transmembrane region" description="Helical" evidence="8">
    <location>
        <begin position="249"/>
        <end position="271"/>
    </location>
</feature>
<dbReference type="PANTHER" id="PTHR41523">
    <property type="entry name" value="TWO-COMPONENT SYSTEM SENSOR PROTEIN"/>
    <property type="match status" value="1"/>
</dbReference>
<keyword evidence="4" id="KW-0808">Transferase</keyword>
<dbReference type="InterPro" id="IPR005467">
    <property type="entry name" value="His_kinase_dom"/>
</dbReference>
<keyword evidence="11" id="KW-1185">Reference proteome</keyword>
<feature type="transmembrane region" description="Helical" evidence="8">
    <location>
        <begin position="191"/>
        <end position="209"/>
    </location>
</feature>
<keyword evidence="8" id="KW-0472">Membrane</keyword>
<dbReference type="InterPro" id="IPR036890">
    <property type="entry name" value="HATPase_C_sf"/>
</dbReference>
<organism evidence="10 11">
    <name type="scientific">Flavisolibacter tropicus</name>
    <dbReference type="NCBI Taxonomy" id="1492898"/>
    <lineage>
        <taxon>Bacteria</taxon>
        <taxon>Pseudomonadati</taxon>
        <taxon>Bacteroidota</taxon>
        <taxon>Chitinophagia</taxon>
        <taxon>Chitinophagales</taxon>
        <taxon>Chitinophagaceae</taxon>
        <taxon>Flavisolibacter</taxon>
    </lineage>
</organism>
<keyword evidence="5" id="KW-0547">Nucleotide-binding</keyword>
<feature type="transmembrane region" description="Helical" evidence="8">
    <location>
        <begin position="316"/>
        <end position="334"/>
    </location>
</feature>
<name>A0A172TT80_9BACT</name>